<keyword evidence="4" id="KW-1185">Reference proteome</keyword>
<sequence>MRWSIRQGTRAGQKVPQNAEEVMWRTWLRLAAIIRDENVPCPCIVNSDQTQMVYSPGDMVTYEELGAKQVDVVGSEEKRAFTLLVGVSASGEVLPFQAIYAGILPKRSLPKPSAPFYDELLGLGCFLEVSRTATYWSTLDTMKKYVEDILSPYLRRQLELLNLPADQACIWIIDVWSVHRSIEFRVWVKDHYHRIILVFVPGGCTGLFQPCDVGIQRILKHAMRRSGHLHMVNETLAQLNQGVDPEKVMLDKSIGVIRDRSVEWMYHGYNAINKPEIVLKAWEMCKVKSFSLSYESLTSREARQELNRLALSDPEFYAEITGREVINDIAGPHPEDIILQVGDFEAGTDDSSLSLRTVISKVATEPSNPIPDLAAPPPAPEISDGFSDEDPDIPAATPSREADDTTGREMSAEEPAHVEPETLGRGQRARRSSRRYDPSVWCRYDAGSDEE</sequence>
<dbReference type="EMBL" id="KB445829">
    <property type="protein sequence ID" value="EMD30919.1"/>
    <property type="molecule type" value="Genomic_DNA"/>
</dbReference>
<dbReference type="AlphaFoldDB" id="M2P6L6"/>
<organism evidence="3 4">
    <name type="scientific">Ceriporiopsis subvermispora (strain B)</name>
    <name type="common">White-rot fungus</name>
    <name type="synonym">Gelatoporia subvermispora</name>
    <dbReference type="NCBI Taxonomy" id="914234"/>
    <lineage>
        <taxon>Eukaryota</taxon>
        <taxon>Fungi</taxon>
        <taxon>Dikarya</taxon>
        <taxon>Basidiomycota</taxon>
        <taxon>Agaricomycotina</taxon>
        <taxon>Agaricomycetes</taxon>
        <taxon>Polyporales</taxon>
        <taxon>Gelatoporiaceae</taxon>
        <taxon>Gelatoporia</taxon>
    </lineage>
</organism>
<dbReference type="Proteomes" id="UP000016930">
    <property type="component" value="Unassembled WGS sequence"/>
</dbReference>
<evidence type="ECO:0000313" key="3">
    <source>
        <dbReference type="EMBL" id="EMD30919.1"/>
    </source>
</evidence>
<gene>
    <name evidence="3" type="ORF">CERSUDRAFT_145753</name>
</gene>
<feature type="region of interest" description="Disordered" evidence="1">
    <location>
        <begin position="365"/>
        <end position="451"/>
    </location>
</feature>
<dbReference type="GO" id="GO:0003676">
    <property type="term" value="F:nucleic acid binding"/>
    <property type="evidence" value="ECO:0007669"/>
    <property type="project" value="InterPro"/>
</dbReference>
<evidence type="ECO:0000259" key="2">
    <source>
        <dbReference type="Pfam" id="PF03184"/>
    </source>
</evidence>
<dbReference type="OrthoDB" id="3341102at2759"/>
<protein>
    <recommendedName>
        <fullName evidence="2">DDE-1 domain-containing protein</fullName>
    </recommendedName>
</protein>
<evidence type="ECO:0000313" key="4">
    <source>
        <dbReference type="Proteomes" id="UP000016930"/>
    </source>
</evidence>
<dbReference type="InterPro" id="IPR004875">
    <property type="entry name" value="DDE_SF_endonuclease_dom"/>
</dbReference>
<proteinExistence type="predicted"/>
<feature type="compositionally biased region" description="Basic and acidic residues" evidence="1">
    <location>
        <begin position="400"/>
        <end position="422"/>
    </location>
</feature>
<dbReference type="STRING" id="914234.M2P6L6"/>
<accession>M2P6L6</accession>
<dbReference type="Pfam" id="PF03184">
    <property type="entry name" value="DDE_1"/>
    <property type="match status" value="1"/>
</dbReference>
<feature type="domain" description="DDE-1" evidence="2">
    <location>
        <begin position="123"/>
        <end position="277"/>
    </location>
</feature>
<name>M2P6L6_CERS8</name>
<dbReference type="HOGENOM" id="CLU_606904_0_0_1"/>
<evidence type="ECO:0000256" key="1">
    <source>
        <dbReference type="SAM" id="MobiDB-lite"/>
    </source>
</evidence>
<reference evidence="3 4" key="1">
    <citation type="journal article" date="2012" name="Proc. Natl. Acad. Sci. U.S.A.">
        <title>Comparative genomics of Ceriporiopsis subvermispora and Phanerochaete chrysosporium provide insight into selective ligninolysis.</title>
        <authorList>
            <person name="Fernandez-Fueyo E."/>
            <person name="Ruiz-Duenas F.J."/>
            <person name="Ferreira P."/>
            <person name="Floudas D."/>
            <person name="Hibbett D.S."/>
            <person name="Canessa P."/>
            <person name="Larrondo L.F."/>
            <person name="James T.Y."/>
            <person name="Seelenfreund D."/>
            <person name="Lobos S."/>
            <person name="Polanco R."/>
            <person name="Tello M."/>
            <person name="Honda Y."/>
            <person name="Watanabe T."/>
            <person name="Watanabe T."/>
            <person name="Ryu J.S."/>
            <person name="Kubicek C.P."/>
            <person name="Schmoll M."/>
            <person name="Gaskell J."/>
            <person name="Hammel K.E."/>
            <person name="St John F.J."/>
            <person name="Vanden Wymelenberg A."/>
            <person name="Sabat G."/>
            <person name="Splinter BonDurant S."/>
            <person name="Syed K."/>
            <person name="Yadav J.S."/>
            <person name="Doddapaneni H."/>
            <person name="Subramanian V."/>
            <person name="Lavin J.L."/>
            <person name="Oguiza J.A."/>
            <person name="Perez G."/>
            <person name="Pisabarro A.G."/>
            <person name="Ramirez L."/>
            <person name="Santoyo F."/>
            <person name="Master E."/>
            <person name="Coutinho P.M."/>
            <person name="Henrissat B."/>
            <person name="Lombard V."/>
            <person name="Magnuson J.K."/>
            <person name="Kuees U."/>
            <person name="Hori C."/>
            <person name="Igarashi K."/>
            <person name="Samejima M."/>
            <person name="Held B.W."/>
            <person name="Barry K.W."/>
            <person name="LaButti K.M."/>
            <person name="Lapidus A."/>
            <person name="Lindquist E.A."/>
            <person name="Lucas S.M."/>
            <person name="Riley R."/>
            <person name="Salamov A.A."/>
            <person name="Hoffmeister D."/>
            <person name="Schwenk D."/>
            <person name="Hadar Y."/>
            <person name="Yarden O."/>
            <person name="de Vries R.P."/>
            <person name="Wiebenga A."/>
            <person name="Stenlid J."/>
            <person name="Eastwood D."/>
            <person name="Grigoriev I.V."/>
            <person name="Berka R.M."/>
            <person name="Blanchette R.A."/>
            <person name="Kersten P."/>
            <person name="Martinez A.T."/>
            <person name="Vicuna R."/>
            <person name="Cullen D."/>
        </authorList>
    </citation>
    <scope>NUCLEOTIDE SEQUENCE [LARGE SCALE GENOMIC DNA]</scope>
    <source>
        <strain evidence="3 4">B</strain>
    </source>
</reference>